<dbReference type="Pfam" id="PF01400">
    <property type="entry name" value="Astacin"/>
    <property type="match status" value="1"/>
</dbReference>
<keyword evidence="5 13" id="KW-0479">Metal-binding</keyword>
<comment type="subcellular location">
    <subcellularLocation>
        <location evidence="1 12">Secreted</location>
    </subcellularLocation>
</comment>
<keyword evidence="3" id="KW-0245">EGF-like domain</keyword>
<dbReference type="GO" id="GO:0008270">
    <property type="term" value="F:zinc ion binding"/>
    <property type="evidence" value="ECO:0007669"/>
    <property type="project" value="UniProtKB-UniRule"/>
</dbReference>
<dbReference type="PROSITE" id="PS01186">
    <property type="entry name" value="EGF_2"/>
    <property type="match status" value="1"/>
</dbReference>
<feature type="active site" evidence="13">
    <location>
        <position position="245"/>
    </location>
</feature>
<keyword evidence="9 13" id="KW-0482">Metalloprotease</keyword>
<dbReference type="InterPro" id="IPR035914">
    <property type="entry name" value="Sperma_CUB_dom_sf"/>
</dbReference>
<dbReference type="WBParaSite" id="Pan_g16138.t1">
    <property type="protein sequence ID" value="Pan_g16138.t1"/>
    <property type="gene ID" value="Pan_g16138"/>
</dbReference>
<evidence type="ECO:0000256" key="13">
    <source>
        <dbReference type="PROSITE-ProRule" id="PRU01211"/>
    </source>
</evidence>
<protein>
    <recommendedName>
        <fullName evidence="12">Zinc metalloproteinase</fullName>
    </recommendedName>
</protein>
<dbReference type="GO" id="GO:0005576">
    <property type="term" value="C:extracellular region"/>
    <property type="evidence" value="ECO:0007669"/>
    <property type="project" value="UniProtKB-SubCell"/>
</dbReference>
<keyword evidence="4 13" id="KW-0645">Protease</keyword>
<evidence type="ECO:0000256" key="12">
    <source>
        <dbReference type="PIRNR" id="PIRNR036365"/>
    </source>
</evidence>
<feature type="binding site" evidence="13">
    <location>
        <position position="248"/>
    </location>
    <ligand>
        <name>Zn(2+)</name>
        <dbReference type="ChEBI" id="CHEBI:29105"/>
        <note>catalytic</note>
    </ligand>
</feature>
<comment type="cofactor">
    <cofactor evidence="13 14">
        <name>Zn(2+)</name>
        <dbReference type="ChEBI" id="CHEBI:29105"/>
    </cofactor>
    <text evidence="13 14">Binds 1 zinc ion per subunit.</text>
</comment>
<evidence type="ECO:0000256" key="6">
    <source>
        <dbReference type="ARBA" id="ARBA00022729"/>
    </source>
</evidence>
<comment type="caution">
    <text evidence="13">Lacks conserved residue(s) required for the propagation of feature annotation.</text>
</comment>
<keyword evidence="8 13" id="KW-0862">Zinc</keyword>
<evidence type="ECO:0000256" key="8">
    <source>
        <dbReference type="ARBA" id="ARBA00022833"/>
    </source>
</evidence>
<dbReference type="InterPro" id="IPR001506">
    <property type="entry name" value="Peptidase_M12A"/>
</dbReference>
<dbReference type="GO" id="GO:0006508">
    <property type="term" value="P:proteolysis"/>
    <property type="evidence" value="ECO:0007669"/>
    <property type="project" value="UniProtKB-KW"/>
</dbReference>
<sequence length="504" mass="58097">MCSFDIIATMSHPIMMALLLFYVGLICVYADPGGFDFEAMRQEVAKKLAVLRKLEAQDLTKAKVEPPMVNYDKKEENLFVSDANRKPETLEPKWKSRVANSYSDIATITKVNENFTDFLYDGDIFLMPEKLDEMIAERSGKVQKRQIYPQYGSWNKHEIPYFFDRSFHPAYFSIVRWAFAEYERLTCLRFKEISGYPYVIPPGQTYLQIVSSFGCFSNSIGRDANQHHIISLGSGCINQRTILHEIGHALGFIHTHNRPDREKYVTVYSNNANISYQDQFDMIKDYSYDNMYPYDYMSIMHYHDTAFSPDDKFITIQANNLIYQKIMGRDPNLSFLDISMLNNYYQCDDQCTTQLACQYGGYRTSGSCDRCFCPSGFGGPTCEIRAGSDRQDDCGDTLKATSKWRTISSGGAENCTWYIVASENKQVEVKFTKLKGFHYSGYKCSMGVVEVKLDHPFVKGFKACPGYRQVEMDTYVSKYRTAVINKWNVGYPLLFQLQYREIDS</sequence>
<dbReference type="GO" id="GO:0018996">
    <property type="term" value="P:molting cycle, collagen and cuticulin-based cuticle"/>
    <property type="evidence" value="ECO:0007669"/>
    <property type="project" value="InterPro"/>
</dbReference>
<evidence type="ECO:0000256" key="9">
    <source>
        <dbReference type="ARBA" id="ARBA00023049"/>
    </source>
</evidence>
<evidence type="ECO:0000259" key="15">
    <source>
        <dbReference type="PROSITE" id="PS51864"/>
    </source>
</evidence>
<dbReference type="PROSITE" id="PS51864">
    <property type="entry name" value="ASTACIN"/>
    <property type="match status" value="1"/>
</dbReference>
<dbReference type="CDD" id="cd04280">
    <property type="entry name" value="ZnMc_astacin_like"/>
    <property type="match status" value="1"/>
</dbReference>
<evidence type="ECO:0000256" key="11">
    <source>
        <dbReference type="ARBA" id="ARBA00023180"/>
    </source>
</evidence>
<dbReference type="PANTHER" id="PTHR10127">
    <property type="entry name" value="DISCOIDIN, CUB, EGF, LAMININ , AND ZINC METALLOPROTEASE DOMAIN CONTAINING"/>
    <property type="match status" value="1"/>
</dbReference>
<keyword evidence="16" id="KW-1185">Reference proteome</keyword>
<feature type="binding site" evidence="13">
    <location>
        <position position="244"/>
    </location>
    <ligand>
        <name>Zn(2+)</name>
        <dbReference type="ChEBI" id="CHEBI:29105"/>
        <note>catalytic</note>
    </ligand>
</feature>
<keyword evidence="10" id="KW-1015">Disulfide bond</keyword>
<evidence type="ECO:0000313" key="17">
    <source>
        <dbReference type="WBParaSite" id="Pan_g16138.t1"/>
    </source>
</evidence>
<reference evidence="16" key="1">
    <citation type="journal article" date="2013" name="Genetics">
        <title>The draft genome and transcriptome of Panagrellus redivivus are shaped by the harsh demands of a free-living lifestyle.</title>
        <authorList>
            <person name="Srinivasan J."/>
            <person name="Dillman A.R."/>
            <person name="Macchietto M.G."/>
            <person name="Heikkinen L."/>
            <person name="Lakso M."/>
            <person name="Fracchia K.M."/>
            <person name="Antoshechkin I."/>
            <person name="Mortazavi A."/>
            <person name="Wong G."/>
            <person name="Sternberg P.W."/>
        </authorList>
    </citation>
    <scope>NUCLEOTIDE SEQUENCE [LARGE SCALE GENOMIC DNA]</scope>
    <source>
        <strain evidence="16">MT8872</strain>
    </source>
</reference>
<dbReference type="InterPro" id="IPR000742">
    <property type="entry name" value="EGF"/>
</dbReference>
<dbReference type="InterPro" id="IPR017050">
    <property type="entry name" value="Metallopeptidase_nem"/>
</dbReference>
<dbReference type="InterPro" id="IPR024079">
    <property type="entry name" value="MetalloPept_cat_dom_sf"/>
</dbReference>
<evidence type="ECO:0000256" key="5">
    <source>
        <dbReference type="ARBA" id="ARBA00022723"/>
    </source>
</evidence>
<dbReference type="PROSITE" id="PS00022">
    <property type="entry name" value="EGF_1"/>
    <property type="match status" value="1"/>
</dbReference>
<dbReference type="InterPro" id="IPR006026">
    <property type="entry name" value="Peptidase_Metallo"/>
</dbReference>
<dbReference type="GO" id="GO:0004222">
    <property type="term" value="F:metalloendopeptidase activity"/>
    <property type="evidence" value="ECO:0007669"/>
    <property type="project" value="UniProtKB-UniRule"/>
</dbReference>
<feature type="signal peptide" evidence="12 14">
    <location>
        <begin position="1"/>
        <end position="30"/>
    </location>
</feature>
<keyword evidence="7 13" id="KW-0378">Hydrolase</keyword>
<evidence type="ECO:0000256" key="4">
    <source>
        <dbReference type="ARBA" id="ARBA00022670"/>
    </source>
</evidence>
<dbReference type="PIRSF" id="PIRSF036365">
    <property type="entry name" value="Astacin_nematoda"/>
    <property type="match status" value="1"/>
</dbReference>
<dbReference type="SMART" id="SM00235">
    <property type="entry name" value="ZnMc"/>
    <property type="match status" value="1"/>
</dbReference>
<dbReference type="PRINTS" id="PR00480">
    <property type="entry name" value="ASTACIN"/>
</dbReference>
<evidence type="ECO:0000256" key="3">
    <source>
        <dbReference type="ARBA" id="ARBA00022536"/>
    </source>
</evidence>
<dbReference type="SUPFAM" id="SSF55486">
    <property type="entry name" value="Metalloproteases ('zincins'), catalytic domain"/>
    <property type="match status" value="1"/>
</dbReference>
<dbReference type="Proteomes" id="UP000492821">
    <property type="component" value="Unassembled WGS sequence"/>
</dbReference>
<evidence type="ECO:0000256" key="7">
    <source>
        <dbReference type="ARBA" id="ARBA00022801"/>
    </source>
</evidence>
<organism evidence="16 17">
    <name type="scientific">Panagrellus redivivus</name>
    <name type="common">Microworm</name>
    <dbReference type="NCBI Taxonomy" id="6233"/>
    <lineage>
        <taxon>Eukaryota</taxon>
        <taxon>Metazoa</taxon>
        <taxon>Ecdysozoa</taxon>
        <taxon>Nematoda</taxon>
        <taxon>Chromadorea</taxon>
        <taxon>Rhabditida</taxon>
        <taxon>Tylenchina</taxon>
        <taxon>Panagrolaimomorpha</taxon>
        <taxon>Panagrolaimoidea</taxon>
        <taxon>Panagrolaimidae</taxon>
        <taxon>Panagrellus</taxon>
    </lineage>
</organism>
<evidence type="ECO:0000313" key="16">
    <source>
        <dbReference type="Proteomes" id="UP000492821"/>
    </source>
</evidence>
<dbReference type="InterPro" id="IPR034035">
    <property type="entry name" value="Astacin-like_dom"/>
</dbReference>
<keyword evidence="11" id="KW-0325">Glycoprotein</keyword>
<evidence type="ECO:0000256" key="14">
    <source>
        <dbReference type="RuleBase" id="RU361183"/>
    </source>
</evidence>
<reference evidence="17" key="2">
    <citation type="submission" date="2020-10" db="UniProtKB">
        <authorList>
            <consortium name="WormBaseParasite"/>
        </authorList>
    </citation>
    <scope>IDENTIFICATION</scope>
</reference>
<dbReference type="Gene3D" id="3.40.390.10">
    <property type="entry name" value="Collagenase (Catalytic Domain)"/>
    <property type="match status" value="1"/>
</dbReference>
<proteinExistence type="predicted"/>
<feature type="binding site" evidence="13">
    <location>
        <position position="254"/>
    </location>
    <ligand>
        <name>Zn(2+)</name>
        <dbReference type="ChEBI" id="CHEBI:29105"/>
        <note>catalytic</note>
    </ligand>
</feature>
<dbReference type="SUPFAM" id="SSF49854">
    <property type="entry name" value="Spermadhesin, CUB domain"/>
    <property type="match status" value="1"/>
</dbReference>
<dbReference type="PANTHER" id="PTHR10127:SF780">
    <property type="entry name" value="METALLOENDOPEPTIDASE"/>
    <property type="match status" value="1"/>
</dbReference>
<evidence type="ECO:0000256" key="10">
    <source>
        <dbReference type="ARBA" id="ARBA00023157"/>
    </source>
</evidence>
<feature type="chain" id="PRO_5029033302" description="Zinc metalloproteinase" evidence="12 14">
    <location>
        <begin position="31"/>
        <end position="504"/>
    </location>
</feature>
<dbReference type="Gene3D" id="2.60.120.290">
    <property type="entry name" value="Spermadhesin, CUB domain"/>
    <property type="match status" value="1"/>
</dbReference>
<evidence type="ECO:0000256" key="1">
    <source>
        <dbReference type="ARBA" id="ARBA00004613"/>
    </source>
</evidence>
<feature type="domain" description="Peptidase M12A" evidence="15">
    <location>
        <begin position="145"/>
        <end position="348"/>
    </location>
</feature>
<evidence type="ECO:0000256" key="2">
    <source>
        <dbReference type="ARBA" id="ARBA00022525"/>
    </source>
</evidence>
<name>A0A7E4V3K9_PANRE</name>
<keyword evidence="2 12" id="KW-0964">Secreted</keyword>
<dbReference type="AlphaFoldDB" id="A0A7E4V3K9"/>
<accession>A0A7E4V3K9</accession>
<keyword evidence="6 12" id="KW-0732">Signal</keyword>